<dbReference type="PANTHER" id="PTHR43046">
    <property type="entry name" value="GDP-MANNOSE MANNOSYL HYDROLASE"/>
    <property type="match status" value="1"/>
</dbReference>
<dbReference type="SUPFAM" id="SSF55811">
    <property type="entry name" value="Nudix"/>
    <property type="match status" value="1"/>
</dbReference>
<keyword evidence="6" id="KW-1185">Reference proteome</keyword>
<evidence type="ECO:0000256" key="3">
    <source>
        <dbReference type="RuleBase" id="RU003476"/>
    </source>
</evidence>
<comment type="cofactor">
    <cofactor evidence="1">
        <name>Mg(2+)</name>
        <dbReference type="ChEBI" id="CHEBI:18420"/>
    </cofactor>
</comment>
<dbReference type="Proteomes" id="UP000198734">
    <property type="component" value="Unassembled WGS sequence"/>
</dbReference>
<dbReference type="InterPro" id="IPR000086">
    <property type="entry name" value="NUDIX_hydrolase_dom"/>
</dbReference>
<dbReference type="GO" id="GO:0016787">
    <property type="term" value="F:hydrolase activity"/>
    <property type="evidence" value="ECO:0007669"/>
    <property type="project" value="UniProtKB-KW"/>
</dbReference>
<proteinExistence type="inferred from homology"/>
<dbReference type="PROSITE" id="PS51462">
    <property type="entry name" value="NUDIX"/>
    <property type="match status" value="1"/>
</dbReference>
<gene>
    <name evidence="5" type="ORF">SAMN05421670_0235</name>
</gene>
<sequence>MMPTHIVAVGGIVENETGEILLVKTHHGGWVYPGGQVEVGENLIDALVREVKEESGIDIEVGHLIGTYSNTGVYKWYDEVTDVPTKVMFDFVCKPTGGVLSTSEETSESCWVKKDSVLEFITAPAIRTRYEVYLNYNGSVKYMEYVTKPQFEVKLDK</sequence>
<dbReference type="InterPro" id="IPR020476">
    <property type="entry name" value="Nudix_hydrolase"/>
</dbReference>
<dbReference type="InterPro" id="IPR015797">
    <property type="entry name" value="NUDIX_hydrolase-like_dom_sf"/>
</dbReference>
<accession>A0A1I6B7Z6</accession>
<dbReference type="PRINTS" id="PR00502">
    <property type="entry name" value="NUDIXFAMILY"/>
</dbReference>
<dbReference type="PANTHER" id="PTHR43046:SF14">
    <property type="entry name" value="MUTT_NUDIX FAMILY PROTEIN"/>
    <property type="match status" value="1"/>
</dbReference>
<comment type="similarity">
    <text evidence="3">Belongs to the Nudix hydrolase family.</text>
</comment>
<evidence type="ECO:0000313" key="6">
    <source>
        <dbReference type="Proteomes" id="UP000198734"/>
    </source>
</evidence>
<name>A0A1I6B7Z6_9BACI</name>
<dbReference type="CDD" id="cd02883">
    <property type="entry name" value="NUDIX_Hydrolase"/>
    <property type="match status" value="1"/>
</dbReference>
<dbReference type="PROSITE" id="PS00893">
    <property type="entry name" value="NUDIX_BOX"/>
    <property type="match status" value="1"/>
</dbReference>
<dbReference type="AlphaFoldDB" id="A0A1I6B7Z6"/>
<dbReference type="Gene3D" id="3.90.79.10">
    <property type="entry name" value="Nucleoside Triphosphate Pyrophosphohydrolase"/>
    <property type="match status" value="1"/>
</dbReference>
<feature type="domain" description="Nudix hydrolase" evidence="4">
    <location>
        <begin position="4"/>
        <end position="135"/>
    </location>
</feature>
<dbReference type="InterPro" id="IPR020084">
    <property type="entry name" value="NUDIX_hydrolase_CS"/>
</dbReference>
<dbReference type="STRING" id="126156.SAMN05421670_0235"/>
<keyword evidence="2 3" id="KW-0378">Hydrolase</keyword>
<evidence type="ECO:0000259" key="4">
    <source>
        <dbReference type="PROSITE" id="PS51462"/>
    </source>
</evidence>
<protein>
    <submittedName>
        <fullName evidence="5">ADP-ribose pyrophosphatase YjhB, NUDIX family</fullName>
    </submittedName>
</protein>
<reference evidence="6" key="1">
    <citation type="submission" date="2016-10" db="EMBL/GenBank/DDBJ databases">
        <authorList>
            <person name="Varghese N."/>
            <person name="Submissions S."/>
        </authorList>
    </citation>
    <scope>NUCLEOTIDE SEQUENCE [LARGE SCALE GENOMIC DNA]</scope>
    <source>
        <strain evidence="6">DSM 11706</strain>
    </source>
</reference>
<dbReference type="EMBL" id="FOXU01000012">
    <property type="protein sequence ID" value="SFQ77058.1"/>
    <property type="molecule type" value="Genomic_DNA"/>
</dbReference>
<evidence type="ECO:0000256" key="1">
    <source>
        <dbReference type="ARBA" id="ARBA00001946"/>
    </source>
</evidence>
<evidence type="ECO:0000313" key="5">
    <source>
        <dbReference type="EMBL" id="SFQ77058.1"/>
    </source>
</evidence>
<dbReference type="Pfam" id="PF00293">
    <property type="entry name" value="NUDIX"/>
    <property type="match status" value="1"/>
</dbReference>
<evidence type="ECO:0000256" key="2">
    <source>
        <dbReference type="ARBA" id="ARBA00022801"/>
    </source>
</evidence>
<organism evidence="5 6">
    <name type="scientific">Psychrobacillus psychrotolerans</name>
    <dbReference type="NCBI Taxonomy" id="126156"/>
    <lineage>
        <taxon>Bacteria</taxon>
        <taxon>Bacillati</taxon>
        <taxon>Bacillota</taxon>
        <taxon>Bacilli</taxon>
        <taxon>Bacillales</taxon>
        <taxon>Bacillaceae</taxon>
        <taxon>Psychrobacillus</taxon>
    </lineage>
</organism>